<comment type="function">
    <text evidence="10">Provides the precursors necessary for DNA synthesis. Catalyzes the biosynthesis of deoxyribonucleotides from the corresponding ribonucleotides.</text>
</comment>
<dbReference type="NCBIfam" id="TIGR02506">
    <property type="entry name" value="NrdE_NrdA"/>
    <property type="match status" value="1"/>
</dbReference>
<dbReference type="InterPro" id="IPR000788">
    <property type="entry name" value="RNR_lg_C"/>
</dbReference>
<keyword evidence="5 9" id="KW-0067">ATP-binding</keyword>
<evidence type="ECO:0000256" key="6">
    <source>
        <dbReference type="ARBA" id="ARBA00023002"/>
    </source>
</evidence>
<evidence type="ECO:0000256" key="10">
    <source>
        <dbReference type="RuleBase" id="RU003410"/>
    </source>
</evidence>
<keyword evidence="6 10" id="KW-0560">Oxidoreductase</keyword>
<dbReference type="PRINTS" id="PR01183">
    <property type="entry name" value="RIBORDTASEM1"/>
</dbReference>
<dbReference type="PROSITE" id="PS00089">
    <property type="entry name" value="RIBORED_LARGE"/>
    <property type="match status" value="1"/>
</dbReference>
<sequence length="839" mass="95797">MEITKRNGTTEPYDREKIAVAIRKSFASTGQEVSNEIIYSVVEEVENFVGKDTANRSVEQIQDKVEQSLMEHGFYAEAKNYILYRWQRTERRKALNSIINELGDGTVMDVLKEIQKDFTIHEYSLVVLYEKFSGFCKQEMPHSERLAALIKAAVELTTQEAPDWEFIAARLLNFQLSKKLEKQAASAGIRSFYDKLRYLTEEGLYGSYILAAYSQQEIEEAAGFICPDRDKLFNYSGLDLLVKRYLIRTRLHEPAESVQEMYLGIALHLAMPEQKERMTWVKKFYDLLSRLEVTMATPTLSNARKPYHQLSSCFIDTVPDSLEGIYRSIDNFAMVSKFGGGMGMYFGKVRAAGGNIRGFKGVAGGVIRWMKLVNDTAVAVDQLGMRQGAVAVYLDVWHKDLPEFLQLRTNNGDDRMKAHDIFPSVCYPDLFWKMAKEDLNQSWYLFCPNEIMTIKGYCLEDYYGEEWDKRYHDCVNDTRLSKRSISIKDIVRLVLRSAVETGTPFTFNRDTVNRANPNAHRGIIYCSNLCTEIAQNMAAIETVSTEIRTEEGDTVVVKTVRPGDFVVCNLASLSLGHLPLEDEEQIKEKVSTVVRALDNVIDLNFYPLPFAQITNQRYRSIGLGVSGYHHALAIRNIRWESEEHLRFVDRVFEQINYAAIEASADLAKEKGRYEYFEGSDWQTGAYFGKRGYTSPEWNRLAAKVAENGMRNAYLLAIAPTSSTSIIAGTTAGTDPVMKRFFLEEKKGAMLPRVAPALSDKTFWLYKDAYTLDQKWSIRAAGTRQLHIDQSQSLNLYITNEFTMRQVLDLYLLAWECGVKTVYYVRSKSLEVEECESCAS</sequence>
<dbReference type="CDD" id="cd01679">
    <property type="entry name" value="RNR_I"/>
    <property type="match status" value="1"/>
</dbReference>
<evidence type="ECO:0000256" key="3">
    <source>
        <dbReference type="ARBA" id="ARBA00022533"/>
    </source>
</evidence>
<evidence type="ECO:0000256" key="8">
    <source>
        <dbReference type="ARBA" id="ARBA00047754"/>
    </source>
</evidence>
<evidence type="ECO:0000313" key="12">
    <source>
        <dbReference type="EMBL" id="EXY73921.1"/>
    </source>
</evidence>
<evidence type="ECO:0000256" key="9">
    <source>
        <dbReference type="PROSITE-ProRule" id="PRU00492"/>
    </source>
</evidence>
<dbReference type="InterPro" id="IPR005144">
    <property type="entry name" value="ATP-cone_dom"/>
</dbReference>
<dbReference type="InterPro" id="IPR013509">
    <property type="entry name" value="RNR_lsu_N"/>
</dbReference>
<reference evidence="12 13" key="1">
    <citation type="submission" date="2014-02" db="EMBL/GenBank/DDBJ databases">
        <authorList>
            <person name="Sears C."/>
            <person name="Carroll K."/>
            <person name="Sack B.R."/>
            <person name="Qadri F."/>
            <person name="Myers L.L."/>
            <person name="Chung G.-T."/>
            <person name="Escheverria P."/>
            <person name="Fraser C.M."/>
            <person name="Sadzewicz L."/>
            <person name="Shefchek K.A."/>
            <person name="Tallon L."/>
            <person name="Das S.P."/>
            <person name="Daugherty S."/>
            <person name="Mongodin E.F."/>
        </authorList>
    </citation>
    <scope>NUCLEOTIDE SEQUENCE [LARGE SCALE GENOMIC DNA]</scope>
    <source>
        <strain evidence="13">3988T(B)14</strain>
    </source>
</reference>
<name>A0A015TTC9_BACFG</name>
<gene>
    <name evidence="12" type="ORF">M124_2283</name>
</gene>
<dbReference type="Pfam" id="PF02867">
    <property type="entry name" value="Ribonuc_red_lgC"/>
    <property type="match status" value="1"/>
</dbReference>
<evidence type="ECO:0000259" key="11">
    <source>
        <dbReference type="PROSITE" id="PS51161"/>
    </source>
</evidence>
<dbReference type="InterPro" id="IPR008926">
    <property type="entry name" value="RNR_R1-su_N"/>
</dbReference>
<dbReference type="Pfam" id="PF00317">
    <property type="entry name" value="Ribonuc_red_lgN"/>
    <property type="match status" value="1"/>
</dbReference>
<evidence type="ECO:0000256" key="1">
    <source>
        <dbReference type="ARBA" id="ARBA00010406"/>
    </source>
</evidence>
<dbReference type="SUPFAM" id="SSF48168">
    <property type="entry name" value="R1 subunit of ribonucleotide reductase, N-terminal domain"/>
    <property type="match status" value="1"/>
</dbReference>
<dbReference type="EMBL" id="JGCY01000329">
    <property type="protein sequence ID" value="EXY73921.1"/>
    <property type="molecule type" value="Genomic_DNA"/>
</dbReference>
<comment type="caution">
    <text evidence="12">The sequence shown here is derived from an EMBL/GenBank/DDBJ whole genome shotgun (WGS) entry which is preliminary data.</text>
</comment>
<feature type="domain" description="ATP-cone" evidence="11">
    <location>
        <begin position="1"/>
        <end position="92"/>
    </location>
</feature>
<evidence type="ECO:0000256" key="2">
    <source>
        <dbReference type="ARBA" id="ARBA00012274"/>
    </source>
</evidence>
<dbReference type="GO" id="GO:0004748">
    <property type="term" value="F:ribonucleoside-diphosphate reductase activity, thioredoxin disulfide as acceptor"/>
    <property type="evidence" value="ECO:0007669"/>
    <property type="project" value="UniProtKB-EC"/>
</dbReference>
<dbReference type="PANTHER" id="PTHR11573:SF6">
    <property type="entry name" value="RIBONUCLEOSIDE-DIPHOSPHATE REDUCTASE LARGE SUBUNIT"/>
    <property type="match status" value="1"/>
</dbReference>
<dbReference type="EC" id="1.17.4.1" evidence="2 10"/>
<evidence type="ECO:0000313" key="13">
    <source>
        <dbReference type="Proteomes" id="UP000020529"/>
    </source>
</evidence>
<dbReference type="UniPathway" id="UPA00326"/>
<dbReference type="PATRIC" id="fig|1339315.3.peg.2994"/>
<protein>
    <recommendedName>
        <fullName evidence="2 10">Ribonucleoside-diphosphate reductase</fullName>
        <ecNumber evidence="2 10">1.17.4.1</ecNumber>
    </recommendedName>
</protein>
<dbReference type="GO" id="GO:0005971">
    <property type="term" value="C:ribonucleoside-diphosphate reductase complex"/>
    <property type="evidence" value="ECO:0007669"/>
    <property type="project" value="TreeGrafter"/>
</dbReference>
<dbReference type="InterPro" id="IPR039718">
    <property type="entry name" value="Rrm1"/>
</dbReference>
<keyword evidence="3" id="KW-0021">Allosteric enzyme</keyword>
<dbReference type="InterPro" id="IPR013346">
    <property type="entry name" value="NrdE_NrdA_C"/>
</dbReference>
<proteinExistence type="inferred from homology"/>
<dbReference type="SUPFAM" id="SSF51998">
    <property type="entry name" value="PFL-like glycyl radical enzymes"/>
    <property type="match status" value="1"/>
</dbReference>
<evidence type="ECO:0000256" key="5">
    <source>
        <dbReference type="ARBA" id="ARBA00022840"/>
    </source>
</evidence>
<dbReference type="Pfam" id="PF03477">
    <property type="entry name" value="ATP-cone"/>
    <property type="match status" value="1"/>
</dbReference>
<dbReference type="PANTHER" id="PTHR11573">
    <property type="entry name" value="RIBONUCLEOSIDE-DIPHOSPHATE REDUCTASE LARGE CHAIN"/>
    <property type="match status" value="1"/>
</dbReference>
<dbReference type="GO" id="GO:0005524">
    <property type="term" value="F:ATP binding"/>
    <property type="evidence" value="ECO:0007669"/>
    <property type="project" value="UniProtKB-UniRule"/>
</dbReference>
<dbReference type="Gene3D" id="3.20.70.20">
    <property type="match status" value="1"/>
</dbReference>
<dbReference type="Proteomes" id="UP000020529">
    <property type="component" value="Unassembled WGS sequence"/>
</dbReference>
<dbReference type="NCBIfam" id="NF009028">
    <property type="entry name" value="PRK12364.1"/>
    <property type="match status" value="1"/>
</dbReference>
<dbReference type="GO" id="GO:0009263">
    <property type="term" value="P:deoxyribonucleotide biosynthetic process"/>
    <property type="evidence" value="ECO:0007669"/>
    <property type="project" value="UniProtKB-KW"/>
</dbReference>
<comment type="similarity">
    <text evidence="1 10">Belongs to the ribonucleoside diphosphate reductase large chain family.</text>
</comment>
<dbReference type="AlphaFoldDB" id="A0A015TTC9"/>
<accession>A0A015TTC9</accession>
<comment type="catalytic activity">
    <reaction evidence="8 10">
        <text>a 2'-deoxyribonucleoside 5'-diphosphate + [thioredoxin]-disulfide + H2O = a ribonucleoside 5'-diphosphate + [thioredoxin]-dithiol</text>
        <dbReference type="Rhea" id="RHEA:23252"/>
        <dbReference type="Rhea" id="RHEA-COMP:10698"/>
        <dbReference type="Rhea" id="RHEA-COMP:10700"/>
        <dbReference type="ChEBI" id="CHEBI:15377"/>
        <dbReference type="ChEBI" id="CHEBI:29950"/>
        <dbReference type="ChEBI" id="CHEBI:50058"/>
        <dbReference type="ChEBI" id="CHEBI:57930"/>
        <dbReference type="ChEBI" id="CHEBI:73316"/>
        <dbReference type="EC" id="1.17.4.1"/>
    </reaction>
</comment>
<keyword evidence="7 10" id="KW-0215">Deoxyribonucleotide synthesis</keyword>
<evidence type="ECO:0000256" key="7">
    <source>
        <dbReference type="ARBA" id="ARBA00023116"/>
    </source>
</evidence>
<dbReference type="PROSITE" id="PS51161">
    <property type="entry name" value="ATP_CONE"/>
    <property type="match status" value="1"/>
</dbReference>
<organism evidence="12 13">
    <name type="scientific">Bacteroides fragilis str. 3988T(B)14</name>
    <dbReference type="NCBI Taxonomy" id="1339315"/>
    <lineage>
        <taxon>Bacteria</taxon>
        <taxon>Pseudomonadati</taxon>
        <taxon>Bacteroidota</taxon>
        <taxon>Bacteroidia</taxon>
        <taxon>Bacteroidales</taxon>
        <taxon>Bacteroidaceae</taxon>
        <taxon>Bacteroides</taxon>
    </lineage>
</organism>
<evidence type="ECO:0000256" key="4">
    <source>
        <dbReference type="ARBA" id="ARBA00022741"/>
    </source>
</evidence>
<keyword evidence="4 9" id="KW-0547">Nucleotide-binding</keyword>
<dbReference type="RefSeq" id="WP_022348167.1">
    <property type="nucleotide sequence ID" value="NZ_JGCY01000329.1"/>
</dbReference>